<feature type="compositionally biased region" description="Basic and acidic residues" evidence="1">
    <location>
        <begin position="47"/>
        <end position="68"/>
    </location>
</feature>
<evidence type="ECO:0000313" key="3">
    <source>
        <dbReference type="Proteomes" id="UP000271974"/>
    </source>
</evidence>
<organism evidence="2 3">
    <name type="scientific">Elysia chlorotica</name>
    <name type="common">Eastern emerald elysia</name>
    <name type="synonym">Sea slug</name>
    <dbReference type="NCBI Taxonomy" id="188477"/>
    <lineage>
        <taxon>Eukaryota</taxon>
        <taxon>Metazoa</taxon>
        <taxon>Spiralia</taxon>
        <taxon>Lophotrochozoa</taxon>
        <taxon>Mollusca</taxon>
        <taxon>Gastropoda</taxon>
        <taxon>Heterobranchia</taxon>
        <taxon>Euthyneura</taxon>
        <taxon>Panpulmonata</taxon>
        <taxon>Sacoglossa</taxon>
        <taxon>Placobranchoidea</taxon>
        <taxon>Plakobranchidae</taxon>
        <taxon>Elysia</taxon>
    </lineage>
</organism>
<name>A0A433TNH7_ELYCH</name>
<evidence type="ECO:0000256" key="1">
    <source>
        <dbReference type="SAM" id="MobiDB-lite"/>
    </source>
</evidence>
<protein>
    <submittedName>
        <fullName evidence="2">Uncharacterized protein</fullName>
    </submittedName>
</protein>
<reference evidence="2 3" key="1">
    <citation type="submission" date="2019-01" db="EMBL/GenBank/DDBJ databases">
        <title>A draft genome assembly of the solar-powered sea slug Elysia chlorotica.</title>
        <authorList>
            <person name="Cai H."/>
            <person name="Li Q."/>
            <person name="Fang X."/>
            <person name="Li J."/>
            <person name="Curtis N.E."/>
            <person name="Altenburger A."/>
            <person name="Shibata T."/>
            <person name="Feng M."/>
            <person name="Maeda T."/>
            <person name="Schwartz J.A."/>
            <person name="Shigenobu S."/>
            <person name="Lundholm N."/>
            <person name="Nishiyama T."/>
            <person name="Yang H."/>
            <person name="Hasebe M."/>
            <person name="Li S."/>
            <person name="Pierce S.K."/>
            <person name="Wang J."/>
        </authorList>
    </citation>
    <scope>NUCLEOTIDE SEQUENCE [LARGE SCALE GENOMIC DNA]</scope>
    <source>
        <strain evidence="2">EC2010</strain>
        <tissue evidence="2">Whole organism of an adult</tissue>
    </source>
</reference>
<sequence>MKKIKNFLIGKGKDKRSSSISGMETSDIKTTLYDRARRGSESNVKAIQRETPEERDSGSYSEEEKDKPPLPAARRPNKKNAFKEREAAMTRRLSRRAQAAMNEKIDSAPTLPSRSDRHRGAFKSFILD</sequence>
<dbReference type="EMBL" id="RQTK01000257">
    <property type="protein sequence ID" value="RUS83124.1"/>
    <property type="molecule type" value="Genomic_DNA"/>
</dbReference>
<proteinExistence type="predicted"/>
<evidence type="ECO:0000313" key="2">
    <source>
        <dbReference type="EMBL" id="RUS83124.1"/>
    </source>
</evidence>
<comment type="caution">
    <text evidence="2">The sequence shown here is derived from an EMBL/GenBank/DDBJ whole genome shotgun (WGS) entry which is preliminary data.</text>
</comment>
<keyword evidence="3" id="KW-1185">Reference proteome</keyword>
<accession>A0A433TNH7</accession>
<gene>
    <name evidence="2" type="ORF">EGW08_009113</name>
</gene>
<feature type="region of interest" description="Disordered" evidence="1">
    <location>
        <begin position="1"/>
        <end position="128"/>
    </location>
</feature>
<dbReference type="AlphaFoldDB" id="A0A433TNH7"/>
<dbReference type="OrthoDB" id="10552205at2759"/>
<dbReference type="Proteomes" id="UP000271974">
    <property type="component" value="Unassembled WGS sequence"/>
</dbReference>